<protein>
    <submittedName>
        <fullName evidence="2">Uncharacterized protein</fullName>
    </submittedName>
</protein>
<gene>
    <name evidence="2" type="ORF">HAKA00212_LOCUS21065</name>
</gene>
<proteinExistence type="predicted"/>
<reference evidence="2" key="1">
    <citation type="submission" date="2021-01" db="EMBL/GenBank/DDBJ databases">
        <authorList>
            <person name="Corre E."/>
            <person name="Pelletier E."/>
            <person name="Niang G."/>
            <person name="Scheremetjew M."/>
            <person name="Finn R."/>
            <person name="Kale V."/>
            <person name="Holt S."/>
            <person name="Cochrane G."/>
            <person name="Meng A."/>
            <person name="Brown T."/>
            <person name="Cohen L."/>
        </authorList>
    </citation>
    <scope>NUCLEOTIDE SEQUENCE</scope>
    <source>
        <strain evidence="2">CCMP3107</strain>
    </source>
</reference>
<evidence type="ECO:0000313" key="2">
    <source>
        <dbReference type="EMBL" id="CAE0642209.1"/>
    </source>
</evidence>
<dbReference type="EMBL" id="HBIU01047016">
    <property type="protein sequence ID" value="CAE0642209.1"/>
    <property type="molecule type" value="Transcribed_RNA"/>
</dbReference>
<keyword evidence="1" id="KW-0175">Coiled coil</keyword>
<dbReference type="AlphaFoldDB" id="A0A7S4DD74"/>
<accession>A0A7S4DD74</accession>
<feature type="coiled-coil region" evidence="1">
    <location>
        <begin position="10"/>
        <end position="42"/>
    </location>
</feature>
<evidence type="ECO:0000256" key="1">
    <source>
        <dbReference type="SAM" id="Coils"/>
    </source>
</evidence>
<organism evidence="2">
    <name type="scientific">Heterosigma akashiwo</name>
    <name type="common">Chromophytic alga</name>
    <name type="synonym">Heterosigma carterae</name>
    <dbReference type="NCBI Taxonomy" id="2829"/>
    <lineage>
        <taxon>Eukaryota</taxon>
        <taxon>Sar</taxon>
        <taxon>Stramenopiles</taxon>
        <taxon>Ochrophyta</taxon>
        <taxon>Raphidophyceae</taxon>
        <taxon>Chattonellales</taxon>
        <taxon>Chattonellaceae</taxon>
        <taxon>Heterosigma</taxon>
    </lineage>
</organism>
<sequence>MVEAVWKGTEVEEEEHNDQLRRKVRREEVKKARQEKREEENIERLVADIPKRQRRASELVPKRKIYMSRWITFGPGFDLSVQGNVSRPAQIAAWWARAARAALGVRWLRSTFFFQFGAHPELYEGGKYEARGTLAHGAGVKKEPFFLRGASGGGV</sequence>
<name>A0A7S4DD74_HETAK</name>